<protein>
    <submittedName>
        <fullName evidence="2">SAM-dependent methyltransferase</fullName>
    </submittedName>
</protein>
<dbReference type="EMBL" id="CAXJRC010000041">
    <property type="protein sequence ID" value="CAL2107712.1"/>
    <property type="molecule type" value="Genomic_DNA"/>
</dbReference>
<organism evidence="2 3">
    <name type="scientific">Tenacibaculum vairaonense</name>
    <dbReference type="NCBI Taxonomy" id="3137860"/>
    <lineage>
        <taxon>Bacteria</taxon>
        <taxon>Pseudomonadati</taxon>
        <taxon>Bacteroidota</taxon>
        <taxon>Flavobacteriia</taxon>
        <taxon>Flavobacteriales</taxon>
        <taxon>Flavobacteriaceae</taxon>
        <taxon>Tenacibaculum</taxon>
    </lineage>
</organism>
<keyword evidence="3" id="KW-1185">Reference proteome</keyword>
<evidence type="ECO:0000259" key="1">
    <source>
        <dbReference type="Pfam" id="PF08241"/>
    </source>
</evidence>
<keyword evidence="2" id="KW-0808">Transferase</keyword>
<proteinExistence type="predicted"/>
<keyword evidence="2" id="KW-0489">Methyltransferase</keyword>
<dbReference type="GO" id="GO:0008168">
    <property type="term" value="F:methyltransferase activity"/>
    <property type="evidence" value="ECO:0007669"/>
    <property type="project" value="UniProtKB-KW"/>
</dbReference>
<dbReference type="Pfam" id="PF08241">
    <property type="entry name" value="Methyltransf_11"/>
    <property type="match status" value="1"/>
</dbReference>
<sequence length="276" mass="32097">MINPFKTGKLKIGLTKLVFMYFFSTEVTSSKINSDRPLFLRTKKAYEIVSDYVSGKTLEIGCGEGYGVALYYSKVSSLTLIDKSSYSVELLKKKYPEATVIQQKIPPLKNIPNNYYDTIISFQVIEHIKNDSLFLKEIHRVLKPEGKVFLSTPNANKSIARNPWHYREYTFSELQSLTNTYFKDCIIKGIEGNKKTDEYYNNNGIAVSKLLKLDIFNLQKRMPAILLRIPYEILNRINRRGLLKKYRKQIENLKSEDYTLNVFSDKTLDFFCILEK</sequence>
<accession>A0ABM9PPP5</accession>
<dbReference type="GO" id="GO:0032259">
    <property type="term" value="P:methylation"/>
    <property type="evidence" value="ECO:0007669"/>
    <property type="project" value="UniProtKB-KW"/>
</dbReference>
<evidence type="ECO:0000313" key="2">
    <source>
        <dbReference type="EMBL" id="CAL2107712.1"/>
    </source>
</evidence>
<dbReference type="SUPFAM" id="SSF53335">
    <property type="entry name" value="S-adenosyl-L-methionine-dependent methyltransferases"/>
    <property type="match status" value="1"/>
</dbReference>
<dbReference type="CDD" id="cd02440">
    <property type="entry name" value="AdoMet_MTases"/>
    <property type="match status" value="1"/>
</dbReference>
<dbReference type="InterPro" id="IPR050508">
    <property type="entry name" value="Methyltransf_Superfamily"/>
</dbReference>
<dbReference type="InterPro" id="IPR013216">
    <property type="entry name" value="Methyltransf_11"/>
</dbReference>
<dbReference type="Gene3D" id="3.40.50.150">
    <property type="entry name" value="Vaccinia Virus protein VP39"/>
    <property type="match status" value="1"/>
</dbReference>
<name>A0ABM9PPP5_9FLAO</name>
<feature type="domain" description="Methyltransferase type 11" evidence="1">
    <location>
        <begin position="58"/>
        <end position="149"/>
    </location>
</feature>
<dbReference type="Proteomes" id="UP001497602">
    <property type="component" value="Unassembled WGS sequence"/>
</dbReference>
<dbReference type="InterPro" id="IPR029063">
    <property type="entry name" value="SAM-dependent_MTases_sf"/>
</dbReference>
<evidence type="ECO:0000313" key="3">
    <source>
        <dbReference type="Proteomes" id="UP001497602"/>
    </source>
</evidence>
<dbReference type="PANTHER" id="PTHR42912">
    <property type="entry name" value="METHYLTRANSFERASE"/>
    <property type="match status" value="1"/>
</dbReference>
<reference evidence="2 3" key="1">
    <citation type="submission" date="2024-05" db="EMBL/GenBank/DDBJ databases">
        <authorList>
            <person name="Duchaud E."/>
        </authorList>
    </citation>
    <scope>NUCLEOTIDE SEQUENCE [LARGE SCALE GENOMIC DNA]</scope>
    <source>
        <strain evidence="2">Ena-SAMPLE-TAB-13-05-2024-13:56:06:370-140305</strain>
    </source>
</reference>
<comment type="caution">
    <text evidence="2">The sequence shown here is derived from an EMBL/GenBank/DDBJ whole genome shotgun (WGS) entry which is preliminary data.</text>
</comment>
<gene>
    <name evidence="2" type="ORF">T190115A13A_40234</name>
</gene>